<evidence type="ECO:0000313" key="1">
    <source>
        <dbReference type="EMBL" id="SLM15630.1"/>
    </source>
</evidence>
<dbReference type="GO" id="GO:0004813">
    <property type="term" value="F:alanine-tRNA ligase activity"/>
    <property type="evidence" value="ECO:0007669"/>
    <property type="project" value="InterPro"/>
</dbReference>
<dbReference type="GO" id="GO:0005737">
    <property type="term" value="C:cytoplasm"/>
    <property type="evidence" value="ECO:0007669"/>
    <property type="project" value="InterPro"/>
</dbReference>
<dbReference type="InterPro" id="IPR018162">
    <property type="entry name" value="Ala-tRNA-ligase_IIc_anticod-bd"/>
</dbReference>
<protein>
    <submittedName>
        <fullName evidence="1">Uncharacterized protein</fullName>
    </submittedName>
</protein>
<dbReference type="GO" id="GO:0005524">
    <property type="term" value="F:ATP binding"/>
    <property type="evidence" value="ECO:0007669"/>
    <property type="project" value="InterPro"/>
</dbReference>
<accession>A0A3P3XLQ6</accession>
<proteinExistence type="predicted"/>
<dbReference type="AlphaFoldDB" id="A0A3P3XLQ6"/>
<dbReference type="EMBL" id="FWDM01000037">
    <property type="protein sequence ID" value="SLM15630.1"/>
    <property type="molecule type" value="Genomic_DNA"/>
</dbReference>
<organism evidence="1">
    <name type="scientific">uncultured spirochete</name>
    <dbReference type="NCBI Taxonomy" id="156406"/>
    <lineage>
        <taxon>Bacteria</taxon>
        <taxon>Pseudomonadati</taxon>
        <taxon>Spirochaetota</taxon>
        <taxon>Spirochaetia</taxon>
        <taxon>Spirochaetales</taxon>
        <taxon>environmental samples</taxon>
    </lineage>
</organism>
<dbReference type="GO" id="GO:0006419">
    <property type="term" value="P:alanyl-tRNA aminoacylation"/>
    <property type="evidence" value="ECO:0007669"/>
    <property type="project" value="InterPro"/>
</dbReference>
<gene>
    <name evidence="1" type="ORF">SPIROBIBN47_50096</name>
</gene>
<name>A0A3P3XLQ6_9SPIR</name>
<reference evidence="1" key="1">
    <citation type="submission" date="2017-02" db="EMBL/GenBank/DDBJ databases">
        <authorList>
            <person name="Regsiter A."/>
            <person name="William W."/>
        </authorList>
    </citation>
    <scope>NUCLEOTIDE SEQUENCE</scope>
    <source>
        <strain evidence="1">Bib</strain>
    </source>
</reference>
<dbReference type="SUPFAM" id="SSF101353">
    <property type="entry name" value="Putative anticodon-binding domain of alanyl-tRNA synthetase (AlaRS)"/>
    <property type="match status" value="1"/>
</dbReference>
<sequence>MDSNRYYLTTYGIDGNPLVEVDFSIIDQIKKSMNILAIIRTIEEQYDIVVGNYKELLKEIFEVTIDNNLYSPSDIIFLHEFSRKINIRLLNFLNSAKMYQDHLHASLLKIDNTKGRSYIQRVGQLKKQNISICILEALRNHIQHYGIPTFTSEGTKRITRNTEDIIVHYLLIIIEVEYFKKDKKVRDTIPKEILSQNIELNSHIKEYFSYLSNEIEEVRQLFIEEYSSSTILIDRMIEMYSKVYPEIMEKWQKILCIIRNEENSYMVEFNRNNIDLIEKLRSRNKKGINLINRFFTDFDTLALNRL</sequence>